<accession>A0ABM7XD03</accession>
<protein>
    <submittedName>
        <fullName evidence="1">Uncharacterized protein</fullName>
    </submittedName>
</protein>
<evidence type="ECO:0000313" key="2">
    <source>
        <dbReference type="Proteomes" id="UP001162734"/>
    </source>
</evidence>
<dbReference type="EMBL" id="AP025592">
    <property type="protein sequence ID" value="BDG09765.1"/>
    <property type="molecule type" value="Genomic_DNA"/>
</dbReference>
<gene>
    <name evidence="1" type="ORF">AMPC_28780</name>
</gene>
<reference evidence="2" key="1">
    <citation type="journal article" date="2022" name="Int. J. Syst. Evol. Microbiol.">
        <title>Anaeromyxobacter oryzae sp. nov., Anaeromyxobacter diazotrophicus sp. nov. and Anaeromyxobacter paludicola sp. nov., isolated from paddy soils.</title>
        <authorList>
            <person name="Itoh H."/>
            <person name="Xu Z."/>
            <person name="Mise K."/>
            <person name="Masuda Y."/>
            <person name="Ushijima N."/>
            <person name="Hayakawa C."/>
            <person name="Shiratori Y."/>
            <person name="Senoo K."/>
        </authorList>
    </citation>
    <scope>NUCLEOTIDE SEQUENCE [LARGE SCALE GENOMIC DNA]</scope>
    <source>
        <strain evidence="2">Red630</strain>
    </source>
</reference>
<dbReference type="RefSeq" id="WP_248342074.1">
    <property type="nucleotide sequence ID" value="NZ_AP025592.1"/>
</dbReference>
<evidence type="ECO:0000313" key="1">
    <source>
        <dbReference type="EMBL" id="BDG09765.1"/>
    </source>
</evidence>
<proteinExistence type="predicted"/>
<name>A0ABM7XD03_9BACT</name>
<keyword evidence="2" id="KW-1185">Reference proteome</keyword>
<organism evidence="1 2">
    <name type="scientific">Anaeromyxobacter paludicola</name>
    <dbReference type="NCBI Taxonomy" id="2918171"/>
    <lineage>
        <taxon>Bacteria</taxon>
        <taxon>Pseudomonadati</taxon>
        <taxon>Myxococcota</taxon>
        <taxon>Myxococcia</taxon>
        <taxon>Myxococcales</taxon>
        <taxon>Cystobacterineae</taxon>
        <taxon>Anaeromyxobacteraceae</taxon>
        <taxon>Anaeromyxobacter</taxon>
    </lineage>
</organism>
<dbReference type="Proteomes" id="UP001162734">
    <property type="component" value="Chromosome"/>
</dbReference>
<sequence length="90" mass="10177">MPNVVDLTLCSEARRALHQVLAQRGLNFFLKPGQGPCARLDPRRIAWVVNAARRRRGVHPADPDALSRTRRIVRRELIRRMADTLVSAGL</sequence>